<protein>
    <recommendedName>
        <fullName evidence="4">YMGG-like Gly-zipper domain-containing protein</fullName>
    </recommendedName>
</protein>
<comment type="caution">
    <text evidence="2">The sequence shown here is derived from an EMBL/GenBank/DDBJ whole genome shotgun (WGS) entry which is preliminary data.</text>
</comment>
<proteinExistence type="predicted"/>
<evidence type="ECO:0000313" key="2">
    <source>
        <dbReference type="EMBL" id="PAU97006.1"/>
    </source>
</evidence>
<evidence type="ECO:0008006" key="4">
    <source>
        <dbReference type="Google" id="ProtNLM"/>
    </source>
</evidence>
<sequence length="59" mass="5367">MKKTAAILICGLTLAVAGCGDNSTERAVTGATTGAIVAGPVGAAVGGIAGGSGAVQVNP</sequence>
<dbReference type="EMBL" id="NSJZ01000008">
    <property type="protein sequence ID" value="PAU97006.1"/>
    <property type="molecule type" value="Genomic_DNA"/>
</dbReference>
<dbReference type="AlphaFoldDB" id="A0A2A2GHA7"/>
<evidence type="ECO:0000313" key="3">
    <source>
        <dbReference type="Proteomes" id="UP000218023"/>
    </source>
</evidence>
<accession>A0A2A2GHA7</accession>
<evidence type="ECO:0000256" key="1">
    <source>
        <dbReference type="SAM" id="SignalP"/>
    </source>
</evidence>
<organism evidence="2 3">
    <name type="scientific">Paracoccus salipaludis</name>
    <dbReference type="NCBI Taxonomy" id="2032623"/>
    <lineage>
        <taxon>Bacteria</taxon>
        <taxon>Pseudomonadati</taxon>
        <taxon>Pseudomonadota</taxon>
        <taxon>Alphaproteobacteria</taxon>
        <taxon>Rhodobacterales</taxon>
        <taxon>Paracoccaceae</taxon>
        <taxon>Paracoccus</taxon>
    </lineage>
</organism>
<name>A0A2A2GHA7_9RHOB</name>
<keyword evidence="3" id="KW-1185">Reference proteome</keyword>
<feature type="signal peptide" evidence="1">
    <location>
        <begin position="1"/>
        <end position="17"/>
    </location>
</feature>
<feature type="chain" id="PRO_5013240100" description="YMGG-like Gly-zipper domain-containing protein" evidence="1">
    <location>
        <begin position="18"/>
        <end position="59"/>
    </location>
</feature>
<dbReference type="PROSITE" id="PS51257">
    <property type="entry name" value="PROKAR_LIPOPROTEIN"/>
    <property type="match status" value="1"/>
</dbReference>
<dbReference type="RefSeq" id="WP_095640380.1">
    <property type="nucleotide sequence ID" value="NZ_NSJZ01000008.1"/>
</dbReference>
<reference evidence="2 3" key="1">
    <citation type="submission" date="2017-09" db="EMBL/GenBank/DDBJ databases">
        <title>Paracoccus alkalisoli sp. nov., isolated from saline alkaline soil.</title>
        <authorList>
            <person name="Dong X."/>
            <person name="Zhang G."/>
        </authorList>
    </citation>
    <scope>NUCLEOTIDE SEQUENCE [LARGE SCALE GENOMIC DNA]</scope>
    <source>
        <strain evidence="2 3">WN007</strain>
    </source>
</reference>
<dbReference type="Proteomes" id="UP000218023">
    <property type="component" value="Unassembled WGS sequence"/>
</dbReference>
<keyword evidence="1" id="KW-0732">Signal</keyword>
<gene>
    <name evidence="2" type="ORF">CK240_10935</name>
</gene>